<dbReference type="PANTHER" id="PTHR43667">
    <property type="entry name" value="CYCLOPROPANE-FATTY-ACYL-PHOSPHOLIPID SYNTHASE"/>
    <property type="match status" value="1"/>
</dbReference>
<dbReference type="Gene3D" id="3.40.50.150">
    <property type="entry name" value="Vaccinia Virus protein VP39"/>
    <property type="match status" value="1"/>
</dbReference>
<evidence type="ECO:0000256" key="4">
    <source>
        <dbReference type="ARBA" id="ARBA00022691"/>
    </source>
</evidence>
<gene>
    <name evidence="7" type="primary">cfa_2</name>
    <name evidence="7" type="ORF">BREV_BREV_03272</name>
</gene>
<evidence type="ECO:0000313" key="7">
    <source>
        <dbReference type="EMBL" id="VDC48736.1"/>
    </source>
</evidence>
<keyword evidence="4" id="KW-0949">S-adenosyl-L-methionine</keyword>
<accession>A0A7Z9C405</accession>
<dbReference type="EMBL" id="UXHF01000114">
    <property type="protein sequence ID" value="VDC48736.1"/>
    <property type="molecule type" value="Genomic_DNA"/>
</dbReference>
<dbReference type="GO" id="GO:0032259">
    <property type="term" value="P:methylation"/>
    <property type="evidence" value="ECO:0007669"/>
    <property type="project" value="UniProtKB-KW"/>
</dbReference>
<sequence length="416" mass="46510">MRPLSTTVSLMIKEALRSILPDRTAFHLLATALGRAVQHGSLVVVDPWGQRHVFGPDDTPTASIRLTDPRIPGRVLADPMLGVGEAYMDGTLVLEQGSLRDFLMMGASIASDFASPSQKPQRPNPVERARANVAHHYDLSEELYRLFLDPDLQYSCAYFQDGDESLELAQAKKKRHIAAKLRLETGARVLDIGSGWGGLALELASRHGVEVDGLTLSQEQFKVATARVADGGLEPHVRFHLRDYRHETGVYDRIVSVGMFEHVGPTHYGEFFNIVHRLLAPDGLAVIHAIGRTGPPSGCDPWIEKYIFPGGYCPALSEVFTAIEPSGLRVTDVELLPLHYAETLRCWSERFRAHRARAAEIYDERFCRMWEFYLAACEAAFRGGNMTVFQIQLTRSIKASPPTRDYMIDEERRLLV</sequence>
<keyword evidence="2" id="KW-0489">Methyltransferase</keyword>
<dbReference type="PANTHER" id="PTHR43667:SF1">
    <property type="entry name" value="CYCLOPROPANE-FATTY-ACYL-PHOSPHOLIPID SYNTHASE"/>
    <property type="match status" value="1"/>
</dbReference>
<dbReference type="SUPFAM" id="SSF53335">
    <property type="entry name" value="S-adenosyl-L-methionine-dependent methyltransferases"/>
    <property type="match status" value="1"/>
</dbReference>
<comment type="similarity">
    <text evidence="1">Belongs to the CFA/CMAS family.</text>
</comment>
<protein>
    <submittedName>
        <fullName evidence="7">Cyclopropane-fatty-acyl-phospholipid synthase</fullName>
    </submittedName>
</protein>
<dbReference type="GO" id="GO:0008610">
    <property type="term" value="P:lipid biosynthetic process"/>
    <property type="evidence" value="ECO:0007669"/>
    <property type="project" value="InterPro"/>
</dbReference>
<evidence type="ECO:0000256" key="3">
    <source>
        <dbReference type="ARBA" id="ARBA00022679"/>
    </source>
</evidence>
<reference evidence="7 8" key="1">
    <citation type="submission" date="2018-11" db="EMBL/GenBank/DDBJ databases">
        <authorList>
            <person name="Peiro R."/>
            <person name="Begona"/>
            <person name="Cbmso G."/>
            <person name="Lopez M."/>
            <person name="Gonzalez S."/>
            <person name="Sacristan E."/>
            <person name="Castillo E."/>
        </authorList>
    </citation>
    <scope>NUCLEOTIDE SEQUENCE [LARGE SCALE GENOMIC DNA]</scope>
    <source>
        <strain evidence="7">Brev_genome</strain>
    </source>
</reference>
<evidence type="ECO:0000256" key="2">
    <source>
        <dbReference type="ARBA" id="ARBA00022603"/>
    </source>
</evidence>
<comment type="caution">
    <text evidence="7">The sequence shown here is derived from an EMBL/GenBank/DDBJ whole genome shotgun (WGS) entry which is preliminary data.</text>
</comment>
<dbReference type="GO" id="GO:0008168">
    <property type="term" value="F:methyltransferase activity"/>
    <property type="evidence" value="ECO:0007669"/>
    <property type="project" value="UniProtKB-KW"/>
</dbReference>
<dbReference type="InterPro" id="IPR003333">
    <property type="entry name" value="CMAS"/>
</dbReference>
<dbReference type="CDD" id="cd02440">
    <property type="entry name" value="AdoMet_MTases"/>
    <property type="match status" value="1"/>
</dbReference>
<evidence type="ECO:0000256" key="6">
    <source>
        <dbReference type="PIRSR" id="PIRSR003085-1"/>
    </source>
</evidence>
<dbReference type="InterPro" id="IPR050723">
    <property type="entry name" value="CFA/CMAS"/>
</dbReference>
<name>A0A7Z9C405_9CAUL</name>
<evidence type="ECO:0000256" key="5">
    <source>
        <dbReference type="ARBA" id="ARBA00023098"/>
    </source>
</evidence>
<evidence type="ECO:0000256" key="1">
    <source>
        <dbReference type="ARBA" id="ARBA00010815"/>
    </source>
</evidence>
<keyword evidence="8" id="KW-1185">Reference proteome</keyword>
<feature type="active site" evidence="6">
    <location>
        <position position="377"/>
    </location>
</feature>
<proteinExistence type="inferred from homology"/>
<dbReference type="PIRSF" id="PIRSF003085">
    <property type="entry name" value="CMAS"/>
    <property type="match status" value="1"/>
</dbReference>
<dbReference type="AlphaFoldDB" id="A0A7Z9C405"/>
<evidence type="ECO:0000313" key="8">
    <source>
        <dbReference type="Proteomes" id="UP000289220"/>
    </source>
</evidence>
<keyword evidence="5" id="KW-0443">Lipid metabolism</keyword>
<keyword evidence="3" id="KW-0808">Transferase</keyword>
<dbReference type="Pfam" id="PF02353">
    <property type="entry name" value="CMAS"/>
    <property type="match status" value="1"/>
</dbReference>
<dbReference type="InterPro" id="IPR029063">
    <property type="entry name" value="SAM-dependent_MTases_sf"/>
</dbReference>
<dbReference type="Proteomes" id="UP000289220">
    <property type="component" value="Unassembled WGS sequence"/>
</dbReference>
<organism evidence="7 8">
    <name type="scientific">Brevundimonas mediterranea</name>
    <dbReference type="NCBI Taxonomy" id="74329"/>
    <lineage>
        <taxon>Bacteria</taxon>
        <taxon>Pseudomonadati</taxon>
        <taxon>Pseudomonadota</taxon>
        <taxon>Alphaproteobacteria</taxon>
        <taxon>Caulobacterales</taxon>
        <taxon>Caulobacteraceae</taxon>
        <taxon>Brevundimonas</taxon>
    </lineage>
</organism>